<dbReference type="Proteomes" id="UP000018467">
    <property type="component" value="Unassembled WGS sequence"/>
</dbReference>
<sequence>MRLLLLPVRKLKRNVRYLLFGAVLVVAAVATYLEFVARSSIKSQDGLQIDQTTRRKLAMRTALHRDHISQVNEEENDWTSKYIPQLWKTEYKGQANLHVFEDWCGSSIAQLRKNLHYPLYPHSRSTVKKLAVAPSWTNYGLRIFGYIHPYTGGEFVFAVASDDNCEFWLSQDDSPHNLKLRAYVGKTGKEWTAPGEYGKFASQISQPVLLEKQKRYFFELIHKQDSHGTDHVEVVWRLNQAGTKFTVIDSQSLSLYTNESTFKMNYVSHIPQTAASNKDASREASGPTPPHGADMLREDPRDTFFQVPLLDKSRLWGVLPECSYKPTYILKGYTLQRYQGLQFVHLLYVYPNDYTRLTHMENENKCFYQEKSEYLERYGFSSYMTLDQPEREDIDTRNGDEGRRGWRPKRGFEDYERKYREEEEEDYPTQSQRKLLSLPLTNESRKRTWRDNENMNGSLGLQQENSPNWLSEQNRTADNHQQEHAELQILNKTVEKSVQQSSIILRKGQIKRSNVQSSDGHDLSLQKREHIEDLQPQGSLLSNGSQREAQPAVGKPQNLEPQDVLVEVNDKPGKGVILDDFANNKAHAVQSEWSRNRLNKNKTIKHSALGGSKNKPSKRKTGIKAKAGVPQHIEDRLNNSQVLLAGNANNMQTKNVSIAMSFEAKAKENIPEERGAVLSGKTNATLLDSPKDRSEDQEKERTNYASDYKDIVPHKLKKLDDSISESKFNDFKHEEYHNSVLQDTEHLDTKKKVTKSHLLNSSPEQRHKGIVAPPIEESNNTWRRVGRLEGKVDEDAAEEEKNLSKFGEEDETVDDWMMYGDLDDDFFTKIGFDAEVNWAQTFQVKPMDFQTMRSDWIDLTCNVSGNLLIDKSEAMFVVQAFMDKLNEKYPSEFSMQQIVNVEKRPDVPQGTRYLLELDLLDRAGNRVRLAQYIYLLRKDQKRSRSVYKQKYSPQLLFCNPHNFQWNPTATVHFIIPVKNQARWVQQFIADMEELYKATGDKNFNIIVTDFSSTDMDVQQALEDSQLPRYQYLRLEGNFQRSAGLQAGIDLIENKHSIVFLCDLHIHFPLGFIDSVRKHCVEGRMTFAPIVMRLNCGATPQEPYGYWEVNGFGLMGIYKSDLDSIGGMNTKDFTDRWGGEDWELLDR</sequence>
<dbReference type="Ensembl" id="ENSAMXT00000048376.1">
    <property type="protein sequence ID" value="ENSAMXP00000030989.1"/>
    <property type="gene ID" value="ENSAMXG00000030277.1"/>
</dbReference>
<dbReference type="GeneTree" id="ENSGT01050000244857"/>
<dbReference type="GO" id="GO:0033842">
    <property type="term" value="F:N-acetyl-beta-glucosaminyl-derivative 4-beta-N-acetylgalactosaminyltransferase activity"/>
    <property type="evidence" value="ECO:0007669"/>
    <property type="project" value="UniProtKB-EC"/>
</dbReference>
<dbReference type="PROSITE" id="PS51820">
    <property type="entry name" value="PA14"/>
    <property type="match status" value="1"/>
</dbReference>
<evidence type="ECO:0000256" key="5">
    <source>
        <dbReference type="ARBA" id="ARBA00022968"/>
    </source>
</evidence>
<dbReference type="SUPFAM" id="SSF53448">
    <property type="entry name" value="Nucleotide-diphospho-sugar transferases"/>
    <property type="match status" value="1"/>
</dbReference>
<feature type="compositionally biased region" description="Basic and acidic residues" evidence="11">
    <location>
        <begin position="443"/>
        <end position="453"/>
    </location>
</feature>
<reference evidence="13" key="3">
    <citation type="submission" date="2025-08" db="UniProtKB">
        <authorList>
            <consortium name="Ensembl"/>
        </authorList>
    </citation>
    <scope>IDENTIFICATION</scope>
</reference>
<name>A0A3B1IP00_ASTMX</name>
<dbReference type="SMART" id="SM00758">
    <property type="entry name" value="PA14"/>
    <property type="match status" value="1"/>
</dbReference>
<reference evidence="13" key="4">
    <citation type="submission" date="2025-09" db="UniProtKB">
        <authorList>
            <consortium name="Ensembl"/>
        </authorList>
    </citation>
    <scope>IDENTIFICATION</scope>
</reference>
<reference evidence="14" key="2">
    <citation type="journal article" date="2014" name="Nat. Commun.">
        <title>The cavefish genome reveals candidate genes for eye loss.</title>
        <authorList>
            <person name="McGaugh S.E."/>
            <person name="Gross J.B."/>
            <person name="Aken B."/>
            <person name="Blin M."/>
            <person name="Borowsky R."/>
            <person name="Chalopin D."/>
            <person name="Hinaux H."/>
            <person name="Jeffery W.R."/>
            <person name="Keene A."/>
            <person name="Ma L."/>
            <person name="Minx P."/>
            <person name="Murphy D."/>
            <person name="O'Quin K.E."/>
            <person name="Retaux S."/>
            <person name="Rohner N."/>
            <person name="Searle S.M."/>
            <person name="Stahl B.A."/>
            <person name="Tabin C."/>
            <person name="Volff J.N."/>
            <person name="Yoshizawa M."/>
            <person name="Warren W.C."/>
        </authorList>
    </citation>
    <scope>NUCLEOTIDE SEQUENCE [LARGE SCALE GENOMIC DNA]</scope>
    <source>
        <strain evidence="14">female</strain>
    </source>
</reference>
<comment type="similarity">
    <text evidence="2 9">Belongs to the chondroitin N-acetylgalactosaminyltransferase family.</text>
</comment>
<dbReference type="GO" id="GO:0032580">
    <property type="term" value="C:Golgi cisterna membrane"/>
    <property type="evidence" value="ECO:0007669"/>
    <property type="project" value="UniProtKB-SubCell"/>
</dbReference>
<keyword evidence="7 9" id="KW-0333">Golgi apparatus</keyword>
<feature type="region of interest" description="Disordered" evidence="11">
    <location>
        <begin position="606"/>
        <end position="627"/>
    </location>
</feature>
<dbReference type="PANTHER" id="PTHR12369:SF15">
    <property type="entry name" value="BETA-1,4-N-ACETYLGALACTOSAMINYLTRANSFERASE 3"/>
    <property type="match status" value="1"/>
</dbReference>
<dbReference type="Bgee" id="ENSAMXG00000030277">
    <property type="expression patterns" value="Expressed in zone of skin and 11 other cell types or tissues"/>
</dbReference>
<keyword evidence="14" id="KW-1185">Reference proteome</keyword>
<reference evidence="14" key="1">
    <citation type="submission" date="2013-03" db="EMBL/GenBank/DDBJ databases">
        <authorList>
            <person name="Jeffery W."/>
            <person name="Warren W."/>
            <person name="Wilson R.K."/>
        </authorList>
    </citation>
    <scope>NUCLEOTIDE SEQUENCE</scope>
    <source>
        <strain evidence="14">female</strain>
    </source>
</reference>
<dbReference type="InterPro" id="IPR008428">
    <property type="entry name" value="Chond_GalNAc"/>
</dbReference>
<dbReference type="Pfam" id="PF05679">
    <property type="entry name" value="CHGN"/>
    <property type="match status" value="1"/>
</dbReference>
<accession>A0A3B1IP00</accession>
<feature type="region of interest" description="Disordered" evidence="11">
    <location>
        <begin position="389"/>
        <end position="408"/>
    </location>
</feature>
<comment type="catalytic activity">
    <reaction evidence="9">
        <text>an N-acetyl-beta-D-glucosaminyl derivative + UDP-N-acetyl-alpha-D-galactosamine = an N-acetyl-beta-D-galactosaminyl-(1-&gt;4)-N-acetyl-beta-D-glucosaminyl derivative + UDP + H(+)</text>
        <dbReference type="Rhea" id="RHEA:20493"/>
        <dbReference type="ChEBI" id="CHEBI:15378"/>
        <dbReference type="ChEBI" id="CHEBI:58223"/>
        <dbReference type="ChEBI" id="CHEBI:61631"/>
        <dbReference type="ChEBI" id="CHEBI:67138"/>
        <dbReference type="ChEBI" id="CHEBI:138027"/>
        <dbReference type="EC" id="2.4.1.244"/>
    </reaction>
</comment>
<protein>
    <recommendedName>
        <fullName evidence="9">Beta-1,4-N-acetylgalactosaminyltransferase</fullName>
        <ecNumber evidence="9">2.4.1.244</ecNumber>
    </recommendedName>
</protein>
<dbReference type="InterPro" id="IPR037524">
    <property type="entry name" value="PA14/GLEYA"/>
</dbReference>
<feature type="region of interest" description="Disordered" evidence="11">
    <location>
        <begin position="419"/>
        <end position="466"/>
    </location>
</feature>
<evidence type="ECO:0000256" key="11">
    <source>
        <dbReference type="SAM" id="MobiDB-lite"/>
    </source>
</evidence>
<keyword evidence="6" id="KW-1133">Transmembrane helix</keyword>
<dbReference type="PANTHER" id="PTHR12369">
    <property type="entry name" value="CHONDROITIN SYNTHASE"/>
    <property type="match status" value="1"/>
</dbReference>
<keyword evidence="4" id="KW-0812">Transmembrane</keyword>
<evidence type="ECO:0000256" key="8">
    <source>
        <dbReference type="ARBA" id="ARBA00023136"/>
    </source>
</evidence>
<dbReference type="Gene3D" id="3.90.550.10">
    <property type="entry name" value="Spore Coat Polysaccharide Biosynthesis Protein SpsA, Chain A"/>
    <property type="match status" value="1"/>
</dbReference>
<evidence type="ECO:0000313" key="13">
    <source>
        <dbReference type="Ensembl" id="ENSAMXP00000030989.1"/>
    </source>
</evidence>
<proteinExistence type="inferred from homology"/>
<feature type="compositionally biased region" description="Polar residues" evidence="11">
    <location>
        <begin position="537"/>
        <end position="548"/>
    </location>
</feature>
<evidence type="ECO:0000256" key="6">
    <source>
        <dbReference type="ARBA" id="ARBA00022989"/>
    </source>
</evidence>
<dbReference type="InterPro" id="IPR051227">
    <property type="entry name" value="CS_glycosyltransferase"/>
</dbReference>
<evidence type="ECO:0000256" key="7">
    <source>
        <dbReference type="ARBA" id="ARBA00023034"/>
    </source>
</evidence>
<feature type="domain" description="PA14" evidence="12">
    <location>
        <begin position="90"/>
        <end position="252"/>
    </location>
</feature>
<keyword evidence="8" id="KW-0472">Membrane</keyword>
<evidence type="ECO:0000256" key="3">
    <source>
        <dbReference type="ARBA" id="ARBA00022679"/>
    </source>
</evidence>
<comment type="subcellular location">
    <subcellularLocation>
        <location evidence="1 9">Golgi apparatus</location>
        <location evidence="1 9">Golgi stack membrane</location>
        <topology evidence="1 9">Single-pass type II membrane protein</topology>
    </subcellularLocation>
</comment>
<feature type="compositionally biased region" description="Polar residues" evidence="11">
    <location>
        <begin position="428"/>
        <end position="442"/>
    </location>
</feature>
<feature type="region of interest" description="Disordered" evidence="11">
    <location>
        <begin position="537"/>
        <end position="561"/>
    </location>
</feature>
<evidence type="ECO:0000256" key="4">
    <source>
        <dbReference type="ARBA" id="ARBA00022692"/>
    </source>
</evidence>
<evidence type="ECO:0000256" key="10">
    <source>
        <dbReference type="SAM" id="Coils"/>
    </source>
</evidence>
<dbReference type="FunCoup" id="A0A3B1IP00">
    <property type="interactions" value="331"/>
</dbReference>
<feature type="region of interest" description="Disordered" evidence="11">
    <location>
        <begin position="673"/>
        <end position="704"/>
    </location>
</feature>
<evidence type="ECO:0000256" key="2">
    <source>
        <dbReference type="ARBA" id="ARBA00009239"/>
    </source>
</evidence>
<dbReference type="InterPro" id="IPR029044">
    <property type="entry name" value="Nucleotide-diphossugar_trans"/>
</dbReference>
<feature type="coiled-coil region" evidence="10">
    <location>
        <begin position="470"/>
        <end position="497"/>
    </location>
</feature>
<dbReference type="AlphaFoldDB" id="A0A3B1IP00"/>
<feature type="compositionally biased region" description="Polar residues" evidence="11">
    <location>
        <begin position="454"/>
        <end position="466"/>
    </location>
</feature>
<feature type="compositionally biased region" description="Basic and acidic residues" evidence="11">
    <location>
        <begin position="689"/>
        <end position="704"/>
    </location>
</feature>
<comment type="function">
    <text evidence="9">Transfers N-acetylgalactosamine (GalNAc) from UDP-GalNAc to N-acetylglucosamine-beta-benzyl with a beta-1,4-linkage to form N,N'-diacetyllactosediamine, GalNAc-beta-1,4-GlcNAc structures in N-linked glycans and probably O-linked glycans.</text>
</comment>
<feature type="region of interest" description="Disordered" evidence="11">
    <location>
        <begin position="275"/>
        <end position="297"/>
    </location>
</feature>
<evidence type="ECO:0000313" key="14">
    <source>
        <dbReference type="Proteomes" id="UP000018467"/>
    </source>
</evidence>
<dbReference type="InterPro" id="IPR011658">
    <property type="entry name" value="PA14_dom"/>
</dbReference>
<evidence type="ECO:0000256" key="1">
    <source>
        <dbReference type="ARBA" id="ARBA00004447"/>
    </source>
</evidence>
<organism evidence="13 14">
    <name type="scientific">Astyanax mexicanus</name>
    <name type="common">Blind cave fish</name>
    <name type="synonym">Astyanax fasciatus mexicanus</name>
    <dbReference type="NCBI Taxonomy" id="7994"/>
    <lineage>
        <taxon>Eukaryota</taxon>
        <taxon>Metazoa</taxon>
        <taxon>Chordata</taxon>
        <taxon>Craniata</taxon>
        <taxon>Vertebrata</taxon>
        <taxon>Euteleostomi</taxon>
        <taxon>Actinopterygii</taxon>
        <taxon>Neopterygii</taxon>
        <taxon>Teleostei</taxon>
        <taxon>Ostariophysi</taxon>
        <taxon>Characiformes</taxon>
        <taxon>Characoidei</taxon>
        <taxon>Acestrorhamphidae</taxon>
        <taxon>Acestrorhamphinae</taxon>
        <taxon>Astyanax</taxon>
    </lineage>
</organism>
<dbReference type="InParanoid" id="A0A3B1IP00"/>
<keyword evidence="5 9" id="KW-0735">Signal-anchor</keyword>
<evidence type="ECO:0000256" key="9">
    <source>
        <dbReference type="RuleBase" id="RU364016"/>
    </source>
</evidence>
<evidence type="ECO:0000259" key="12">
    <source>
        <dbReference type="PROSITE" id="PS51820"/>
    </source>
</evidence>
<keyword evidence="3 9" id="KW-0808">Transferase</keyword>
<dbReference type="EC" id="2.4.1.244" evidence="9"/>
<keyword evidence="10" id="KW-0175">Coiled coil</keyword>
<dbReference type="STRING" id="7994.ENSAMXP00000030989"/>